<evidence type="ECO:0000313" key="1">
    <source>
        <dbReference type="EMBL" id="CAK0899508.1"/>
    </source>
</evidence>
<sequence>MESNIAAAVSLPPVMSSAPASETTTLRSTAAGRSSGAGRVRMCTLCIAIGRRRADVGGAASVGSWGRRCSAVMPSSTAAAALREEWESALAWLSAIPWCSLCNLHAGDQVSQQRLGRTSTGWTCSKAGTRQSTICIITSRNTHGRNGTSESTSASQTSGCSLALLCGQACRISLALSRC</sequence>
<accession>A0ABN9XK09</accession>
<dbReference type="Proteomes" id="UP001189429">
    <property type="component" value="Unassembled WGS sequence"/>
</dbReference>
<reference evidence="1" key="1">
    <citation type="submission" date="2023-10" db="EMBL/GenBank/DDBJ databases">
        <authorList>
            <person name="Chen Y."/>
            <person name="Shah S."/>
            <person name="Dougan E. K."/>
            <person name="Thang M."/>
            <person name="Chan C."/>
        </authorList>
    </citation>
    <scope>NUCLEOTIDE SEQUENCE [LARGE SCALE GENOMIC DNA]</scope>
</reference>
<evidence type="ECO:0000313" key="2">
    <source>
        <dbReference type="Proteomes" id="UP001189429"/>
    </source>
</evidence>
<keyword evidence="2" id="KW-1185">Reference proteome</keyword>
<organism evidence="1 2">
    <name type="scientific">Prorocentrum cordatum</name>
    <dbReference type="NCBI Taxonomy" id="2364126"/>
    <lineage>
        <taxon>Eukaryota</taxon>
        <taxon>Sar</taxon>
        <taxon>Alveolata</taxon>
        <taxon>Dinophyceae</taxon>
        <taxon>Prorocentrales</taxon>
        <taxon>Prorocentraceae</taxon>
        <taxon>Prorocentrum</taxon>
    </lineage>
</organism>
<gene>
    <name evidence="1" type="ORF">PCOR1329_LOCUS77003</name>
</gene>
<dbReference type="EMBL" id="CAUYUJ010020616">
    <property type="protein sequence ID" value="CAK0899508.1"/>
    <property type="molecule type" value="Genomic_DNA"/>
</dbReference>
<protein>
    <submittedName>
        <fullName evidence="1">Uncharacterized protein</fullName>
    </submittedName>
</protein>
<name>A0ABN9XK09_9DINO</name>
<comment type="caution">
    <text evidence="1">The sequence shown here is derived from an EMBL/GenBank/DDBJ whole genome shotgun (WGS) entry which is preliminary data.</text>
</comment>
<proteinExistence type="predicted"/>